<dbReference type="GO" id="GO:0017148">
    <property type="term" value="P:negative regulation of translation"/>
    <property type="evidence" value="ECO:0007669"/>
    <property type="project" value="UniProtKB-UniRule"/>
</dbReference>
<keyword evidence="4" id="KW-1185">Reference proteome</keyword>
<evidence type="ECO:0000256" key="1">
    <source>
        <dbReference type="ARBA" id="ARBA00010574"/>
    </source>
</evidence>
<reference evidence="3 4" key="1">
    <citation type="journal article" date="1992" name="Int. J. Syst. Bacteriol.">
        <title>Sphingobacterium antarcticus sp. nov. a Psychrotrophic Bacterium from the Soils of Schirmacher Oasis, Antarctica.</title>
        <authorList>
            <person name="Shivaji S."/>
            <person name="Ray M.K."/>
            <person name="Rao N.S."/>
            <person name="Saiserr L."/>
            <person name="Jagannadham M.V."/>
            <person name="Kumar G.S."/>
            <person name="Reddy G."/>
            <person name="Bhargava P.M."/>
        </authorList>
    </citation>
    <scope>NUCLEOTIDE SEQUENCE [LARGE SCALE GENOMIC DNA]</scope>
    <source>
        <strain evidence="3 4">4BY</strain>
    </source>
</reference>
<dbReference type="SUPFAM" id="SSF81301">
    <property type="entry name" value="Nucleotidyltransferase"/>
    <property type="match status" value="1"/>
</dbReference>
<organism evidence="3 4">
    <name type="scientific">Pedobacter antarcticus 4BY</name>
    <dbReference type="NCBI Taxonomy" id="1358423"/>
    <lineage>
        <taxon>Bacteria</taxon>
        <taxon>Pseudomonadati</taxon>
        <taxon>Bacteroidota</taxon>
        <taxon>Sphingobacteriia</taxon>
        <taxon>Sphingobacteriales</taxon>
        <taxon>Sphingobacteriaceae</taxon>
        <taxon>Pedobacter</taxon>
    </lineage>
</organism>
<dbReference type="EMBL" id="JNFF01000094">
    <property type="protein sequence ID" value="KEQ28899.1"/>
    <property type="molecule type" value="Genomic_DNA"/>
</dbReference>
<evidence type="ECO:0000313" key="3">
    <source>
        <dbReference type="EMBL" id="KEQ28899.1"/>
    </source>
</evidence>
<gene>
    <name evidence="2" type="primary">rsfS</name>
    <name evidence="3" type="ORF">N180_19375</name>
</gene>
<dbReference type="GO" id="GO:0042256">
    <property type="term" value="P:cytosolic ribosome assembly"/>
    <property type="evidence" value="ECO:0007669"/>
    <property type="project" value="UniProtKB-UniRule"/>
</dbReference>
<dbReference type="Proteomes" id="UP000028007">
    <property type="component" value="Unassembled WGS sequence"/>
</dbReference>
<dbReference type="PANTHER" id="PTHR21043:SF0">
    <property type="entry name" value="MITOCHONDRIAL ASSEMBLY OF RIBOSOMAL LARGE SUBUNIT PROTEIN 1"/>
    <property type="match status" value="1"/>
</dbReference>
<dbReference type="eggNOG" id="COG0799">
    <property type="taxonomic scope" value="Bacteria"/>
</dbReference>
<dbReference type="AlphaFoldDB" id="A0A081PDX6"/>
<comment type="function">
    <text evidence="2">Functions as a ribosomal silencing factor. Interacts with ribosomal protein uL14 (rplN), blocking formation of intersubunit bridge B8. Prevents association of the 30S and 50S ribosomal subunits and the formation of functional ribosomes, thus repressing translation.</text>
</comment>
<dbReference type="InterPro" id="IPR004394">
    <property type="entry name" value="Iojap/RsfS/C7orf30"/>
</dbReference>
<evidence type="ECO:0000256" key="2">
    <source>
        <dbReference type="HAMAP-Rule" id="MF_01477"/>
    </source>
</evidence>
<dbReference type="GO" id="GO:0043023">
    <property type="term" value="F:ribosomal large subunit binding"/>
    <property type="evidence" value="ECO:0007669"/>
    <property type="project" value="TreeGrafter"/>
</dbReference>
<dbReference type="PANTHER" id="PTHR21043">
    <property type="entry name" value="IOJAP SUPERFAMILY ORTHOLOG"/>
    <property type="match status" value="1"/>
</dbReference>
<comment type="similarity">
    <text evidence="1 2">Belongs to the Iojap/RsfS family.</text>
</comment>
<protein>
    <recommendedName>
        <fullName evidence="2">Ribosomal silencing factor RsfS</fullName>
    </recommendedName>
</protein>
<name>A0A081PDX6_9SPHI</name>
<evidence type="ECO:0000313" key="4">
    <source>
        <dbReference type="Proteomes" id="UP000028007"/>
    </source>
</evidence>
<dbReference type="GO" id="GO:0005737">
    <property type="term" value="C:cytoplasm"/>
    <property type="evidence" value="ECO:0007669"/>
    <property type="project" value="UniProtKB-SubCell"/>
</dbReference>
<comment type="subcellular location">
    <subcellularLocation>
        <location evidence="2">Cytoplasm</location>
    </subcellularLocation>
</comment>
<keyword evidence="2" id="KW-0963">Cytoplasm</keyword>
<sequence length="143" mass="16385">MLFCNSGFCYNSLSKINTFNGKKKIVPLSTYLSEIAVHGIQEKKGHDIVRLDLRELNSSVSDYFIICNADSATQVRAIADSVEKEIYKSTEAEPWKKEGMDHADWIILDYFDVVIHIFKTEKRDFYGIEDLWGDAQTTTYQSA</sequence>
<dbReference type="GO" id="GO:0090071">
    <property type="term" value="P:negative regulation of ribosome biogenesis"/>
    <property type="evidence" value="ECO:0007669"/>
    <property type="project" value="UniProtKB-UniRule"/>
</dbReference>
<comment type="subunit">
    <text evidence="2">Interacts with ribosomal protein uL14 (rplN).</text>
</comment>
<accession>A0A081PDX6</accession>
<dbReference type="Pfam" id="PF02410">
    <property type="entry name" value="RsfS"/>
    <property type="match status" value="1"/>
</dbReference>
<proteinExistence type="inferred from homology"/>
<keyword evidence="2" id="KW-0678">Repressor</keyword>
<dbReference type="InterPro" id="IPR043519">
    <property type="entry name" value="NT_sf"/>
</dbReference>
<keyword evidence="2" id="KW-0810">Translation regulation</keyword>
<dbReference type="HAMAP" id="MF_01477">
    <property type="entry name" value="Iojap_RsfS"/>
    <property type="match status" value="1"/>
</dbReference>
<dbReference type="NCBIfam" id="TIGR00090">
    <property type="entry name" value="rsfS_iojap_ybeB"/>
    <property type="match status" value="1"/>
</dbReference>
<dbReference type="Gene3D" id="3.30.460.10">
    <property type="entry name" value="Beta Polymerase, domain 2"/>
    <property type="match status" value="1"/>
</dbReference>
<comment type="caution">
    <text evidence="3">The sequence shown here is derived from an EMBL/GenBank/DDBJ whole genome shotgun (WGS) entry which is preliminary data.</text>
</comment>